<keyword evidence="1" id="KW-1133">Transmembrane helix</keyword>
<sequence>MQSEDVLIEKCKHLIEEKTGWGNSESWKNQDFTELSEKIYEETKINLSPTTLKRVWGKVKYESLPNLSTLNTLASFVGYENWREFKLKSIQEEQPRITVPQTEVVSQQINPPKTEPRFQTKSIGVFSLILLLTGAGWLTIQTFSKADIKKEDQSSTPFSFTSKPVTKGIPNSVVFTYDATAATTDSVFIQQSWDPKRRVQVPKNKHQYTSIYYYPGFFKAKLVVGDRIVKEHDLLIPSDGWIVTVQQEPVPVYFSEQETRKNGTLGLSPVQIEAKHIPMQPQPPFVIFRNVRDFKGILNDNFIFETEVKSNYNQGSAICQFSQIMLLLENDMMSIPLSNLGCVSDLNMSVGDKFMEGKTTDLSGFGSDMSHWTKVRVESRNKKVQFCINGKKALETSFSNAATRIVGIHYGFQGTGSIRYTKLQRLNGEVVYEENFQTQTAM</sequence>
<dbReference type="RefSeq" id="WP_313980558.1">
    <property type="nucleotide sequence ID" value="NZ_JASJOS010000006.1"/>
</dbReference>
<proteinExistence type="predicted"/>
<reference evidence="2" key="1">
    <citation type="submission" date="2023-05" db="EMBL/GenBank/DDBJ databases">
        <authorList>
            <person name="Zhang X."/>
        </authorList>
    </citation>
    <scope>NUCLEOTIDE SEQUENCE</scope>
    <source>
        <strain evidence="2">YF14B1</strain>
    </source>
</reference>
<evidence type="ECO:0000256" key="1">
    <source>
        <dbReference type="SAM" id="Phobius"/>
    </source>
</evidence>
<dbReference type="AlphaFoldDB" id="A0AAE3QRS5"/>
<evidence type="ECO:0000313" key="2">
    <source>
        <dbReference type="EMBL" id="MDJ1482006.1"/>
    </source>
</evidence>
<accession>A0AAE3QRS5</accession>
<protein>
    <submittedName>
        <fullName evidence="2">Uncharacterized protein</fullName>
    </submittedName>
</protein>
<feature type="transmembrane region" description="Helical" evidence="1">
    <location>
        <begin position="123"/>
        <end position="140"/>
    </location>
</feature>
<keyword evidence="1" id="KW-0812">Transmembrane</keyword>
<keyword evidence="1" id="KW-0472">Membrane</keyword>
<organism evidence="2 3">
    <name type="scientific">Xanthocytophaga flava</name>
    <dbReference type="NCBI Taxonomy" id="3048013"/>
    <lineage>
        <taxon>Bacteria</taxon>
        <taxon>Pseudomonadati</taxon>
        <taxon>Bacteroidota</taxon>
        <taxon>Cytophagia</taxon>
        <taxon>Cytophagales</taxon>
        <taxon>Rhodocytophagaceae</taxon>
        <taxon>Xanthocytophaga</taxon>
    </lineage>
</organism>
<dbReference type="EMBL" id="JASJOS010000006">
    <property type="protein sequence ID" value="MDJ1482006.1"/>
    <property type="molecule type" value="Genomic_DNA"/>
</dbReference>
<comment type="caution">
    <text evidence="2">The sequence shown here is derived from an EMBL/GenBank/DDBJ whole genome shotgun (WGS) entry which is preliminary data.</text>
</comment>
<dbReference type="Proteomes" id="UP001241110">
    <property type="component" value="Unassembled WGS sequence"/>
</dbReference>
<evidence type="ECO:0000313" key="3">
    <source>
        <dbReference type="Proteomes" id="UP001241110"/>
    </source>
</evidence>
<gene>
    <name evidence="2" type="ORF">QNI16_16005</name>
</gene>
<name>A0AAE3QRS5_9BACT</name>